<evidence type="ECO:0000313" key="2">
    <source>
        <dbReference type="Proteomes" id="UP000030763"/>
    </source>
</evidence>
<reference evidence="1" key="1">
    <citation type="submission" date="2013-10" db="EMBL/GenBank/DDBJ databases">
        <title>Genomic analysis of the causative agents of coccidiosis in chickens.</title>
        <authorList>
            <person name="Reid A.J."/>
            <person name="Blake D."/>
            <person name="Billington K."/>
            <person name="Browne H."/>
            <person name="Dunn M."/>
            <person name="Hung S."/>
            <person name="Kawahara F."/>
            <person name="Miranda-Saavedra D."/>
            <person name="Mourier T."/>
            <person name="Nagra H."/>
            <person name="Otto T.D."/>
            <person name="Rawlings N."/>
            <person name="Sanchez A."/>
            <person name="Sanders M."/>
            <person name="Subramaniam C."/>
            <person name="Tay Y."/>
            <person name="Dear P."/>
            <person name="Doerig C."/>
            <person name="Gruber A."/>
            <person name="Parkinson J."/>
            <person name="Shirley M."/>
            <person name="Wan K.L."/>
            <person name="Berriman M."/>
            <person name="Tomley F."/>
            <person name="Pain A."/>
        </authorList>
    </citation>
    <scope>NUCLEOTIDE SEQUENCE [LARGE SCALE GENOMIC DNA]</scope>
    <source>
        <strain evidence="1">Weybridge</strain>
    </source>
</reference>
<proteinExistence type="predicted"/>
<name>U6M6A8_EIMMA</name>
<dbReference type="VEuPathDB" id="ToxoDB:EMWEY_00024800"/>
<protein>
    <submittedName>
        <fullName evidence="1">Uncharacterized protein</fullName>
    </submittedName>
</protein>
<dbReference type="GeneID" id="25336466"/>
<accession>U6M6A8</accession>
<keyword evidence="2" id="KW-1185">Reference proteome</keyword>
<sequence>MGDSVFESSSSEGLSQYRKVGTQLVGLWRQYTAASAALGHLLRDYNVTLRQEQRVELVELLQRKQKAAAAALKQQQQQQRGRGSRARAMLPLWSGEKASLNEIKEQIKRLDEKMGSIPDYRQTEKNAFLVRLGTSPVNVSKALTAPFSSLFHTALSSYKTHLHDLKKKYDALFSTLEQIKYAAAAAHERREFIGKTAELESLFDPDAPTTLKFPKTQ</sequence>
<dbReference type="EMBL" id="HG720814">
    <property type="protein sequence ID" value="CDJ59767.1"/>
    <property type="molecule type" value="Genomic_DNA"/>
</dbReference>
<gene>
    <name evidence="1" type="ORF">EMWEY_00024800</name>
</gene>
<dbReference type="AlphaFoldDB" id="U6M6A8"/>
<dbReference type="OrthoDB" id="347660at2759"/>
<dbReference type="OMA" id="YEYKKAS"/>
<reference evidence="1" key="2">
    <citation type="submission" date="2013-10" db="EMBL/GenBank/DDBJ databases">
        <authorList>
            <person name="Aslett M."/>
        </authorList>
    </citation>
    <scope>NUCLEOTIDE SEQUENCE [LARGE SCALE GENOMIC DNA]</scope>
    <source>
        <strain evidence="1">Weybridge</strain>
    </source>
</reference>
<organism evidence="1 2">
    <name type="scientific">Eimeria maxima</name>
    <name type="common">Coccidian parasite</name>
    <dbReference type="NCBI Taxonomy" id="5804"/>
    <lineage>
        <taxon>Eukaryota</taxon>
        <taxon>Sar</taxon>
        <taxon>Alveolata</taxon>
        <taxon>Apicomplexa</taxon>
        <taxon>Conoidasida</taxon>
        <taxon>Coccidia</taxon>
        <taxon>Eucoccidiorida</taxon>
        <taxon>Eimeriorina</taxon>
        <taxon>Eimeriidae</taxon>
        <taxon>Eimeria</taxon>
    </lineage>
</organism>
<dbReference type="Proteomes" id="UP000030763">
    <property type="component" value="Unassembled WGS sequence"/>
</dbReference>
<dbReference type="RefSeq" id="XP_013336412.1">
    <property type="nucleotide sequence ID" value="XM_013480958.1"/>
</dbReference>
<evidence type="ECO:0000313" key="1">
    <source>
        <dbReference type="EMBL" id="CDJ59767.1"/>
    </source>
</evidence>